<dbReference type="OrthoDB" id="581589at2"/>
<gene>
    <name evidence="1" type="ORF">F387_01989</name>
</gene>
<sequence>MKNDNSKLKLSVVRDQNTIDWIDSMSEKEVATPNHLSPIKHPQQDFFIADIFDTISLQLDMNSMEHPLFALKAGDKVTRKYTQKDLNITVAPSAQYGIATIHDKDVWIYCISKLMQAIREDVATSRTVHFTIYDYLKTTNRSVGGRDYTEAKSSLDRLSGTRISTEYIKDGRRIAEGFGLVDSWKIIEEKDGKMVRVSVTLPEWLYRSVLSKSVLTISPDYFRLRKPLDRRIYELARKHCGNNQSWKFDLKTLHQRSGSTASLHNFRKAIISLAESNQLPDYAVEFDAKKNQVTFSKRVSLKNLTEEIKAEAKENKPKRKRITEYEAGQLARPGEEWPELLQRIGSEYHVIFDK</sequence>
<dbReference type="Proteomes" id="UP000011617">
    <property type="component" value="Unassembled WGS sequence"/>
</dbReference>
<dbReference type="InterPro" id="IPR018777">
    <property type="entry name" value="Replication_initiator_prot_A"/>
</dbReference>
<dbReference type="PATRIC" id="fig|1261130.3.peg.1893"/>
<name>L8XWT2_9GAMM</name>
<organism evidence="1 2">
    <name type="scientific">Wohlfahrtiimonas chitiniclastica SH04</name>
    <dbReference type="NCBI Taxonomy" id="1261130"/>
    <lineage>
        <taxon>Bacteria</taxon>
        <taxon>Pseudomonadati</taxon>
        <taxon>Pseudomonadota</taxon>
        <taxon>Gammaproteobacteria</taxon>
        <taxon>Cardiobacteriales</taxon>
        <taxon>Ignatzschineriaceae</taxon>
        <taxon>Wohlfahrtiimonas</taxon>
    </lineage>
</organism>
<comment type="caution">
    <text evidence="1">The sequence shown here is derived from an EMBL/GenBank/DDBJ whole genome shotgun (WGS) entry which is preliminary data.</text>
</comment>
<keyword evidence="2" id="KW-1185">Reference proteome</keyword>
<dbReference type="HOGENOM" id="CLU_050846_2_0_6"/>
<accession>L8XWT2</accession>
<evidence type="ECO:0000313" key="1">
    <source>
        <dbReference type="EMBL" id="ELV07215.1"/>
    </source>
</evidence>
<dbReference type="AlphaFoldDB" id="L8XWT2"/>
<proteinExistence type="predicted"/>
<evidence type="ECO:0000313" key="2">
    <source>
        <dbReference type="Proteomes" id="UP000011617"/>
    </source>
</evidence>
<protein>
    <submittedName>
        <fullName evidence="1">Putative replication protein</fullName>
    </submittedName>
</protein>
<reference evidence="1 2" key="1">
    <citation type="journal article" date="2013" name="Genome Announc.">
        <title>Complete Genome Sequence of Wohlfahrtiimonas chitiniclastica Strain SH04, Isolated from Chrysomya megacephala Collected from Pudong International Airport in China.</title>
        <authorList>
            <person name="Cao X.M."/>
            <person name="Chen T."/>
            <person name="Xu L.Z."/>
            <person name="Yao L.S."/>
            <person name="Qi J."/>
            <person name="Zhang X.L."/>
            <person name="Yan Q.L."/>
            <person name="Deng Y.H."/>
            <person name="Guo T.Y."/>
            <person name="Wang J."/>
            <person name="Hu K.X."/>
            <person name="Xu B.L."/>
        </authorList>
    </citation>
    <scope>NUCLEOTIDE SEQUENCE [LARGE SCALE GENOMIC DNA]</scope>
    <source>
        <strain evidence="1 2">SH04</strain>
    </source>
</reference>
<dbReference type="Pfam" id="PF10134">
    <property type="entry name" value="RPA"/>
    <property type="match status" value="1"/>
</dbReference>
<dbReference type="EMBL" id="AOBV01000017">
    <property type="protein sequence ID" value="ELV07215.1"/>
    <property type="molecule type" value="Genomic_DNA"/>
</dbReference>